<dbReference type="GO" id="GO:0005576">
    <property type="term" value="C:extracellular region"/>
    <property type="evidence" value="ECO:0007669"/>
    <property type="project" value="UniProtKB-SubCell"/>
</dbReference>
<reference evidence="7" key="1">
    <citation type="journal article" date="2021" name="PeerJ">
        <title>Extensive microbial diversity within the chicken gut microbiome revealed by metagenomics and culture.</title>
        <authorList>
            <person name="Gilroy R."/>
            <person name="Ravi A."/>
            <person name="Getino M."/>
            <person name="Pursley I."/>
            <person name="Horton D.L."/>
            <person name="Alikhan N.F."/>
            <person name="Baker D."/>
            <person name="Gharbi K."/>
            <person name="Hall N."/>
            <person name="Watson M."/>
            <person name="Adriaenssens E.M."/>
            <person name="Foster-Nyarko E."/>
            <person name="Jarju S."/>
            <person name="Secka A."/>
            <person name="Antonio M."/>
            <person name="Oren A."/>
            <person name="Chaudhuri R.R."/>
            <person name="La Ragione R."/>
            <person name="Hildebrand F."/>
            <person name="Pallen M.J."/>
        </authorList>
    </citation>
    <scope>NUCLEOTIDE SEQUENCE</scope>
    <source>
        <strain evidence="7">378</strain>
    </source>
</reference>
<comment type="similarity">
    <text evidence="1 4">Belongs to the bacterial flagellin family.</text>
</comment>
<evidence type="ECO:0000256" key="4">
    <source>
        <dbReference type="RuleBase" id="RU362073"/>
    </source>
</evidence>
<dbReference type="InterPro" id="IPR046358">
    <property type="entry name" value="Flagellin_C"/>
</dbReference>
<dbReference type="AlphaFoldDB" id="A0A948WZI9"/>
<sequence length="321" mass="33551">MAIYVNTNVSSLNGQRFLTNANNALNTTYQRLSSGLRINSAKDDAAGLQIADRLTAQINGLNQGNRNTNDGIALAQTIEGGMDEIHTMLQSIRTLAVQAANGTNTAEDRKALEDEANQLVSEINRIAQQTTYGGKLVLDGADGTNIGSKTIYNNKAAGTSGSKANGTLNLQVGANSGDKVSFEVGSFKFSTLLEAGGVANMDTKAGLADDNATLAAGSGSLGVTFSSAETAMALINTMDMAIKQVDTQRSGLGAIQNRLESTIRNQSNVAVNEADARSRIQDADFAEESANLSQQSIIQQAAASMLMQANTRPQLGLSLIG</sequence>
<protein>
    <recommendedName>
        <fullName evidence="4">Flagellin</fullName>
    </recommendedName>
</protein>
<comment type="function">
    <text evidence="4">Flagellin is the subunit protein which polymerizes to form the filaments of bacterial flagella.</text>
</comment>
<comment type="caution">
    <text evidence="7">The sequence shown here is derived from an EMBL/GenBank/DDBJ whole genome shotgun (WGS) entry which is preliminary data.</text>
</comment>
<dbReference type="PANTHER" id="PTHR42792">
    <property type="entry name" value="FLAGELLIN"/>
    <property type="match status" value="1"/>
</dbReference>
<dbReference type="Gene3D" id="6.10.10.10">
    <property type="entry name" value="Flagellar export chaperone, C-terminal domain"/>
    <property type="match status" value="1"/>
</dbReference>
<dbReference type="InterPro" id="IPR001029">
    <property type="entry name" value="Flagellin_N"/>
</dbReference>
<dbReference type="InterPro" id="IPR042187">
    <property type="entry name" value="Flagellin_C_sub2"/>
</dbReference>
<keyword evidence="7" id="KW-0969">Cilium</keyword>
<dbReference type="Gene3D" id="1.20.1330.10">
    <property type="entry name" value="f41 fragment of flagellin, N-terminal domain"/>
    <property type="match status" value="2"/>
</dbReference>
<name>A0A948WZI9_9GAMM</name>
<keyword evidence="2 4" id="KW-0964">Secreted</keyword>
<dbReference type="Pfam" id="PF00700">
    <property type="entry name" value="Flagellin_C"/>
    <property type="match status" value="1"/>
</dbReference>
<feature type="domain" description="Flagellin N-terminal" evidence="5">
    <location>
        <begin position="5"/>
        <end position="141"/>
    </location>
</feature>
<gene>
    <name evidence="7" type="ORF">H9847_04845</name>
</gene>
<dbReference type="Proteomes" id="UP000733611">
    <property type="component" value="Unassembled WGS sequence"/>
</dbReference>
<dbReference type="GO" id="GO:0009288">
    <property type="term" value="C:bacterial-type flagellum"/>
    <property type="evidence" value="ECO:0007669"/>
    <property type="project" value="UniProtKB-SubCell"/>
</dbReference>
<comment type="subcellular location">
    <subcellularLocation>
        <location evidence="4">Secreted</location>
    </subcellularLocation>
    <subcellularLocation>
        <location evidence="4">Bacterial flagellum</location>
    </subcellularLocation>
</comment>
<evidence type="ECO:0000259" key="5">
    <source>
        <dbReference type="Pfam" id="PF00669"/>
    </source>
</evidence>
<keyword evidence="3 4" id="KW-0975">Bacterial flagellum</keyword>
<keyword evidence="7" id="KW-0282">Flagellum</keyword>
<dbReference type="GO" id="GO:0005198">
    <property type="term" value="F:structural molecule activity"/>
    <property type="evidence" value="ECO:0007669"/>
    <property type="project" value="UniProtKB-UniRule"/>
</dbReference>
<evidence type="ECO:0000256" key="3">
    <source>
        <dbReference type="ARBA" id="ARBA00023143"/>
    </source>
</evidence>
<evidence type="ECO:0000313" key="8">
    <source>
        <dbReference type="Proteomes" id="UP000733611"/>
    </source>
</evidence>
<reference evidence="7" key="2">
    <citation type="submission" date="2021-04" db="EMBL/GenBank/DDBJ databases">
        <authorList>
            <person name="Gilroy R."/>
        </authorList>
    </citation>
    <scope>NUCLEOTIDE SEQUENCE</scope>
    <source>
        <strain evidence="7">378</strain>
    </source>
</reference>
<evidence type="ECO:0000256" key="2">
    <source>
        <dbReference type="ARBA" id="ARBA00022525"/>
    </source>
</evidence>
<keyword evidence="7" id="KW-0966">Cell projection</keyword>
<dbReference type="Gene3D" id="6.10.280.190">
    <property type="match status" value="1"/>
</dbReference>
<dbReference type="InterPro" id="IPR001492">
    <property type="entry name" value="Flagellin"/>
</dbReference>
<feature type="domain" description="Flagellin C-terminal" evidence="6">
    <location>
        <begin position="236"/>
        <end position="319"/>
    </location>
</feature>
<dbReference type="EMBL" id="JAHLFE010000095">
    <property type="protein sequence ID" value="MBU3844184.1"/>
    <property type="molecule type" value="Genomic_DNA"/>
</dbReference>
<dbReference type="PRINTS" id="PR00207">
    <property type="entry name" value="FLAGELLIN"/>
</dbReference>
<evidence type="ECO:0000256" key="1">
    <source>
        <dbReference type="ARBA" id="ARBA00005709"/>
    </source>
</evidence>
<accession>A0A948WZI9</accession>
<dbReference type="SUPFAM" id="SSF64518">
    <property type="entry name" value="Phase 1 flagellin"/>
    <property type="match status" value="1"/>
</dbReference>
<proteinExistence type="inferred from homology"/>
<evidence type="ECO:0000313" key="7">
    <source>
        <dbReference type="EMBL" id="MBU3844184.1"/>
    </source>
</evidence>
<dbReference type="Gene3D" id="2.60.40.4390">
    <property type="match status" value="1"/>
</dbReference>
<organism evidence="7 8">
    <name type="scientific">Candidatus Anaerobiospirillum pullicola</name>
    <dbReference type="NCBI Taxonomy" id="2838451"/>
    <lineage>
        <taxon>Bacteria</taxon>
        <taxon>Pseudomonadati</taxon>
        <taxon>Pseudomonadota</taxon>
        <taxon>Gammaproteobacteria</taxon>
        <taxon>Aeromonadales</taxon>
        <taxon>Succinivibrionaceae</taxon>
        <taxon>Anaerobiospirillum</taxon>
    </lineage>
</organism>
<evidence type="ECO:0000259" key="6">
    <source>
        <dbReference type="Pfam" id="PF00700"/>
    </source>
</evidence>
<dbReference type="PANTHER" id="PTHR42792:SF2">
    <property type="entry name" value="FLAGELLIN"/>
    <property type="match status" value="1"/>
</dbReference>
<dbReference type="Pfam" id="PF00669">
    <property type="entry name" value="Flagellin_N"/>
    <property type="match status" value="1"/>
</dbReference>